<evidence type="ECO:0000313" key="2">
    <source>
        <dbReference type="Proteomes" id="UP001202328"/>
    </source>
</evidence>
<dbReference type="Proteomes" id="UP001202328">
    <property type="component" value="Unassembled WGS sequence"/>
</dbReference>
<dbReference type="EMBL" id="JAJJMB010018262">
    <property type="protein sequence ID" value="KAI3830512.1"/>
    <property type="molecule type" value="Genomic_DNA"/>
</dbReference>
<protein>
    <submittedName>
        <fullName evidence="1">Uncharacterized protein</fullName>
    </submittedName>
</protein>
<name>A0AAD4X3E4_9MAGN</name>
<keyword evidence="2" id="KW-1185">Reference proteome</keyword>
<reference evidence="1" key="1">
    <citation type="submission" date="2022-04" db="EMBL/GenBank/DDBJ databases">
        <title>A functionally conserved STORR gene fusion in Papaver species that diverged 16.8 million years ago.</title>
        <authorList>
            <person name="Catania T."/>
        </authorList>
    </citation>
    <scope>NUCLEOTIDE SEQUENCE</scope>
    <source>
        <strain evidence="1">S-188037</strain>
    </source>
</reference>
<sequence length="162" mass="18040">MHTTTRLLGKRKATEAITEQLYVEDHLIEAPEELNSSGNGKSLTSISMKLPLINCGNSGKQLVPVSTMLPTNNNEDLGVEPASTSTLVPVNNSENLVYMICYRNGPWQESGNELKQCWTRPELGYVTWKYAGRVLIFYNSLFGLMRPLGISDEGRVCCRQAK</sequence>
<gene>
    <name evidence="1" type="ORF">MKW98_030675</name>
</gene>
<dbReference type="AlphaFoldDB" id="A0AAD4X3E4"/>
<accession>A0AAD4X3E4</accession>
<proteinExistence type="predicted"/>
<evidence type="ECO:0000313" key="1">
    <source>
        <dbReference type="EMBL" id="KAI3830512.1"/>
    </source>
</evidence>
<organism evidence="1 2">
    <name type="scientific">Papaver atlanticum</name>
    <dbReference type="NCBI Taxonomy" id="357466"/>
    <lineage>
        <taxon>Eukaryota</taxon>
        <taxon>Viridiplantae</taxon>
        <taxon>Streptophyta</taxon>
        <taxon>Embryophyta</taxon>
        <taxon>Tracheophyta</taxon>
        <taxon>Spermatophyta</taxon>
        <taxon>Magnoliopsida</taxon>
        <taxon>Ranunculales</taxon>
        <taxon>Papaveraceae</taxon>
        <taxon>Papaveroideae</taxon>
        <taxon>Papaver</taxon>
    </lineage>
</organism>
<comment type="caution">
    <text evidence="1">The sequence shown here is derived from an EMBL/GenBank/DDBJ whole genome shotgun (WGS) entry which is preliminary data.</text>
</comment>